<keyword evidence="1" id="KW-0472">Membrane</keyword>
<comment type="caution">
    <text evidence="3">The sequence shown here is derived from an EMBL/GenBank/DDBJ whole genome shotgun (WGS) entry which is preliminary data.</text>
</comment>
<feature type="transmembrane region" description="Helical" evidence="1">
    <location>
        <begin position="169"/>
        <end position="195"/>
    </location>
</feature>
<organism evidence="3 4">
    <name type="scientific">Vagococcus fluvialis</name>
    <dbReference type="NCBI Taxonomy" id="2738"/>
    <lineage>
        <taxon>Bacteria</taxon>
        <taxon>Bacillati</taxon>
        <taxon>Bacillota</taxon>
        <taxon>Bacilli</taxon>
        <taxon>Lactobacillales</taxon>
        <taxon>Enterococcaceae</taxon>
        <taxon>Vagococcus</taxon>
    </lineage>
</organism>
<evidence type="ECO:0000313" key="4">
    <source>
        <dbReference type="Proteomes" id="UP000288197"/>
    </source>
</evidence>
<reference evidence="3 4" key="1">
    <citation type="submission" date="2017-05" db="EMBL/GenBank/DDBJ databases">
        <title>Vagococcus spp. assemblies.</title>
        <authorList>
            <person name="Gulvik C.A."/>
        </authorList>
    </citation>
    <scope>NUCLEOTIDE SEQUENCE [LARGE SCALE GENOMIC DNA]</scope>
    <source>
        <strain evidence="3 4">NCFB 2497</strain>
    </source>
</reference>
<proteinExistence type="predicted"/>
<dbReference type="GeneID" id="63146597"/>
<feature type="transmembrane region" description="Helical" evidence="1">
    <location>
        <begin position="215"/>
        <end position="233"/>
    </location>
</feature>
<dbReference type="AlphaFoldDB" id="A0A369AVG2"/>
<dbReference type="Proteomes" id="UP000521358">
    <property type="component" value="Unassembled WGS sequence"/>
</dbReference>
<gene>
    <name evidence="3" type="ORF">CBF32_08510</name>
    <name evidence="2" type="ORF">HED35_11415</name>
</gene>
<feature type="transmembrane region" description="Helical" evidence="1">
    <location>
        <begin position="27"/>
        <end position="49"/>
    </location>
</feature>
<keyword evidence="1" id="KW-0812">Transmembrane</keyword>
<dbReference type="RefSeq" id="WP_114289780.1">
    <property type="nucleotide sequence ID" value="NZ_CP081461.1"/>
</dbReference>
<evidence type="ECO:0000313" key="5">
    <source>
        <dbReference type="Proteomes" id="UP000521358"/>
    </source>
</evidence>
<dbReference type="EMBL" id="NGJX01000007">
    <property type="protein sequence ID" value="RSU01560.1"/>
    <property type="molecule type" value="Genomic_DNA"/>
</dbReference>
<protein>
    <submittedName>
        <fullName evidence="3">Uncharacterized protein</fullName>
    </submittedName>
</protein>
<feature type="transmembrane region" description="Helical" evidence="1">
    <location>
        <begin position="239"/>
        <end position="257"/>
    </location>
</feature>
<sequence length="275" mass="31712">MKVYQFPVSYFASSLSVKKMFLNRKNLNVWQMMIVIIFLIFMLLNPVALNANKTQEFKLDGIMPNLMNQVDKMAVEDLNTIEIVQGELKSTNQKLESSGMYLNESDNNFSEIETGLNFTKDQLIMKDKNGLKFNLRYTTDWNSSEWDSVESFKTWLTKEWNYQNTPYRIMSMTLLVSILVFSSTLFLVFGAAFFIWLTKKNHLSSIRSFKESVNLVLNAMFLSHLIAMVAGLIYYDITLILTIQSFGLAIQLLIIFAKTKFNDGLAKEGKIVIDK</sequence>
<dbReference type="EMBL" id="JAAVMB010000014">
    <property type="protein sequence ID" value="NKC68698.1"/>
    <property type="molecule type" value="Genomic_DNA"/>
</dbReference>
<keyword evidence="1" id="KW-1133">Transmembrane helix</keyword>
<dbReference type="Proteomes" id="UP000288197">
    <property type="component" value="Unassembled WGS sequence"/>
</dbReference>
<dbReference type="OrthoDB" id="2287686at2"/>
<evidence type="ECO:0000313" key="3">
    <source>
        <dbReference type="EMBL" id="RSU01560.1"/>
    </source>
</evidence>
<accession>A0A369AVG2</accession>
<evidence type="ECO:0000256" key="1">
    <source>
        <dbReference type="SAM" id="Phobius"/>
    </source>
</evidence>
<reference evidence="2 5" key="2">
    <citation type="submission" date="2020-03" db="EMBL/GenBank/DDBJ databases">
        <title>Bacterial samples isolated from urine from healthy bovine heifers (Gyr breed).</title>
        <authorList>
            <person name="Giannattasio-Ferraz S."/>
            <person name="Maskeri L."/>
            <person name="Penido A."/>
            <person name="Barbosa-Stancioli E.F."/>
            <person name="Putonti C."/>
        </authorList>
    </citation>
    <scope>NUCLEOTIDE SEQUENCE [LARGE SCALE GENOMIC DNA]</scope>
    <source>
        <strain evidence="2 5">UFMG-H7</strain>
    </source>
</reference>
<keyword evidence="4" id="KW-1185">Reference proteome</keyword>
<evidence type="ECO:0000313" key="2">
    <source>
        <dbReference type="EMBL" id="NKC68698.1"/>
    </source>
</evidence>
<name>A0A369AVG2_9ENTE</name>